<dbReference type="SUPFAM" id="SSF57850">
    <property type="entry name" value="RING/U-box"/>
    <property type="match status" value="1"/>
</dbReference>
<evidence type="ECO:0000313" key="8">
    <source>
        <dbReference type="EMBL" id="CAL5228976.1"/>
    </source>
</evidence>
<dbReference type="PROSITE" id="PS50089">
    <property type="entry name" value="ZF_RING_2"/>
    <property type="match status" value="1"/>
</dbReference>
<dbReference type="PROSITE" id="PS00518">
    <property type="entry name" value="ZF_RING_1"/>
    <property type="match status" value="1"/>
</dbReference>
<dbReference type="PANTHER" id="PTHR12930">
    <property type="entry name" value="ZINC FINGER PROTEIN 183"/>
    <property type="match status" value="1"/>
</dbReference>
<dbReference type="InterPro" id="IPR039971">
    <property type="entry name" value="CWC24-like"/>
</dbReference>
<dbReference type="CDD" id="cd16539">
    <property type="entry name" value="RING-HC_RNF113A_B"/>
    <property type="match status" value="1"/>
</dbReference>
<dbReference type="Pfam" id="PF14634">
    <property type="entry name" value="zf-RING_5"/>
    <property type="match status" value="1"/>
</dbReference>
<evidence type="ECO:0000259" key="6">
    <source>
        <dbReference type="PROSITE" id="PS50089"/>
    </source>
</evidence>
<evidence type="ECO:0000256" key="2">
    <source>
        <dbReference type="ARBA" id="ARBA00022771"/>
    </source>
</evidence>
<keyword evidence="2 4" id="KW-0863">Zinc-finger</keyword>
<comment type="caution">
    <text evidence="8">The sequence shown here is derived from an EMBL/GenBank/DDBJ whole genome shotgun (WGS) entry which is preliminary data.</text>
</comment>
<accession>A0ABP1G9T7</accession>
<evidence type="ECO:0000256" key="5">
    <source>
        <dbReference type="SAM" id="MobiDB-lite"/>
    </source>
</evidence>
<dbReference type="InterPro" id="IPR000571">
    <property type="entry name" value="Znf_CCCH"/>
</dbReference>
<dbReference type="SUPFAM" id="SSF90229">
    <property type="entry name" value="CCCH zinc finger"/>
    <property type="match status" value="1"/>
</dbReference>
<evidence type="ECO:0000256" key="1">
    <source>
        <dbReference type="ARBA" id="ARBA00022723"/>
    </source>
</evidence>
<evidence type="ECO:0000256" key="3">
    <source>
        <dbReference type="ARBA" id="ARBA00022833"/>
    </source>
</evidence>
<dbReference type="EMBL" id="CAXHTA020000019">
    <property type="protein sequence ID" value="CAL5228976.1"/>
    <property type="molecule type" value="Genomic_DNA"/>
</dbReference>
<dbReference type="SMART" id="SM00184">
    <property type="entry name" value="RING"/>
    <property type="match status" value="1"/>
</dbReference>
<dbReference type="SMART" id="SM00356">
    <property type="entry name" value="ZnF_C3H1"/>
    <property type="match status" value="1"/>
</dbReference>
<feature type="compositionally biased region" description="Basic and acidic residues" evidence="5">
    <location>
        <begin position="84"/>
        <end position="101"/>
    </location>
</feature>
<dbReference type="InterPro" id="IPR017907">
    <property type="entry name" value="Znf_RING_CS"/>
</dbReference>
<feature type="domain" description="RING-type" evidence="6">
    <location>
        <begin position="232"/>
        <end position="273"/>
    </location>
</feature>
<keyword evidence="1 4" id="KW-0479">Metal-binding</keyword>
<protein>
    <submittedName>
        <fullName evidence="8">G12209 protein</fullName>
    </submittedName>
</protein>
<proteinExistence type="predicted"/>
<feature type="compositionally biased region" description="Polar residues" evidence="5">
    <location>
        <begin position="68"/>
        <end position="83"/>
    </location>
</feature>
<evidence type="ECO:0000259" key="7">
    <source>
        <dbReference type="PROSITE" id="PS50103"/>
    </source>
</evidence>
<gene>
    <name evidence="8" type="primary">g12209</name>
    <name evidence="8" type="ORF">VP750_LOCUS10882</name>
</gene>
<feature type="domain" description="C3H1-type" evidence="7">
    <location>
        <begin position="159"/>
        <end position="187"/>
    </location>
</feature>
<dbReference type="Gene3D" id="3.30.40.10">
    <property type="entry name" value="Zinc/RING finger domain, C3HC4 (zinc finger)"/>
    <property type="match status" value="1"/>
</dbReference>
<evidence type="ECO:0000256" key="4">
    <source>
        <dbReference type="PROSITE-ProRule" id="PRU00723"/>
    </source>
</evidence>
<name>A0ABP1G9T7_9CHLO</name>
<feature type="compositionally biased region" description="Basic and acidic residues" evidence="5">
    <location>
        <begin position="53"/>
        <end position="65"/>
    </location>
</feature>
<dbReference type="PANTHER" id="PTHR12930:SF0">
    <property type="entry name" value="RING FINGER PROTEIN 113B"/>
    <property type="match status" value="1"/>
</dbReference>
<dbReference type="Pfam" id="PF00642">
    <property type="entry name" value="zf-CCCH"/>
    <property type="match status" value="1"/>
</dbReference>
<dbReference type="Proteomes" id="UP001497392">
    <property type="component" value="Unassembled WGS sequence"/>
</dbReference>
<dbReference type="PROSITE" id="PS50103">
    <property type="entry name" value="ZF_C3H1"/>
    <property type="match status" value="1"/>
</dbReference>
<keyword evidence="9" id="KW-1185">Reference proteome</keyword>
<dbReference type="InterPro" id="IPR036855">
    <property type="entry name" value="Znf_CCCH_sf"/>
</dbReference>
<dbReference type="InterPro" id="IPR001841">
    <property type="entry name" value="Znf_RING"/>
</dbReference>
<dbReference type="Gene3D" id="4.10.1000.10">
    <property type="entry name" value="Zinc finger, CCCH-type"/>
    <property type="match status" value="1"/>
</dbReference>
<feature type="compositionally biased region" description="Basic residues" evidence="5">
    <location>
        <begin position="8"/>
        <end position="18"/>
    </location>
</feature>
<dbReference type="InterPro" id="IPR013083">
    <property type="entry name" value="Znf_RING/FYVE/PHD"/>
</dbReference>
<keyword evidence="3 4" id="KW-0862">Zinc</keyword>
<reference evidence="8 9" key="1">
    <citation type="submission" date="2024-06" db="EMBL/GenBank/DDBJ databases">
        <authorList>
            <person name="Kraege A."/>
            <person name="Thomma B."/>
        </authorList>
    </citation>
    <scope>NUCLEOTIDE SEQUENCE [LARGE SCALE GENOMIC DNA]</scope>
</reference>
<feature type="zinc finger region" description="C3H1-type" evidence="4">
    <location>
        <begin position="159"/>
        <end position="187"/>
    </location>
</feature>
<organism evidence="8 9">
    <name type="scientific">Coccomyxa viridis</name>
    <dbReference type="NCBI Taxonomy" id="1274662"/>
    <lineage>
        <taxon>Eukaryota</taxon>
        <taxon>Viridiplantae</taxon>
        <taxon>Chlorophyta</taxon>
        <taxon>core chlorophytes</taxon>
        <taxon>Trebouxiophyceae</taxon>
        <taxon>Trebouxiophyceae incertae sedis</taxon>
        <taxon>Coccomyxaceae</taxon>
        <taxon>Coccomyxa</taxon>
    </lineage>
</organism>
<sequence length="299" mass="34099">MAEAGAFVKRKNRGNLRKRPADTSTQELEGDGGQAVSVVKRPARKDNPLTFSTRHEPVEKLEVFKFEGSQQLQQATDQGATRYNEQETQHDRDSRARREAVLKQATEGPDANGEYTGMNNYVDYNKGFRREHTIGSEKGSGLHGPLRASSNVRMTVRFDYQPDICKDYKETGFCGYGDACKFVHDRGDYKSGWELDREWNERQKRLQDAKWGDRASDEENGEDEDDGLPFACYICRRPWEELADPVVTRCKHYFCEACALQHNAKSAKCFVCEAPTQGIFNVAHDIKRKVRQKQKDGAD</sequence>
<evidence type="ECO:0000313" key="9">
    <source>
        <dbReference type="Proteomes" id="UP001497392"/>
    </source>
</evidence>
<feature type="region of interest" description="Disordered" evidence="5">
    <location>
        <begin position="1"/>
        <end position="118"/>
    </location>
</feature>